<dbReference type="Gene3D" id="3.10.560.10">
    <property type="entry name" value="Outer membrane lipoprotein wza domain like"/>
    <property type="match status" value="2"/>
</dbReference>
<feature type="chain" id="PRO_5029506360" evidence="15">
    <location>
        <begin position="28"/>
        <end position="389"/>
    </location>
</feature>
<evidence type="ECO:0000256" key="8">
    <source>
        <dbReference type="ARBA" id="ARBA00023047"/>
    </source>
</evidence>
<dbReference type="GO" id="GO:0046930">
    <property type="term" value="C:pore complex"/>
    <property type="evidence" value="ECO:0007669"/>
    <property type="project" value="UniProtKB-KW"/>
</dbReference>
<dbReference type="Pfam" id="PF22461">
    <property type="entry name" value="SLBB_2"/>
    <property type="match status" value="1"/>
</dbReference>
<dbReference type="GO" id="GO:0009279">
    <property type="term" value="C:cell outer membrane"/>
    <property type="evidence" value="ECO:0007669"/>
    <property type="project" value="UniProtKB-SubCell"/>
</dbReference>
<evidence type="ECO:0000256" key="9">
    <source>
        <dbReference type="ARBA" id="ARBA00023065"/>
    </source>
</evidence>
<keyword evidence="3" id="KW-0813">Transport</keyword>
<keyword evidence="4" id="KW-1134">Transmembrane beta strand</keyword>
<evidence type="ECO:0000313" key="18">
    <source>
        <dbReference type="EMBL" id="GEJ57629.1"/>
    </source>
</evidence>
<evidence type="ECO:0000256" key="7">
    <source>
        <dbReference type="ARBA" id="ARBA00022729"/>
    </source>
</evidence>
<evidence type="ECO:0000256" key="10">
    <source>
        <dbReference type="ARBA" id="ARBA00023114"/>
    </source>
</evidence>
<feature type="domain" description="SLBB" evidence="17">
    <location>
        <begin position="173"/>
        <end position="251"/>
    </location>
</feature>
<dbReference type="GO" id="GO:0006811">
    <property type="term" value="P:monoatomic ion transport"/>
    <property type="evidence" value="ECO:0007669"/>
    <property type="project" value="UniProtKB-KW"/>
</dbReference>
<organism evidence="18 19">
    <name type="scientific">Anaeromyxobacter diazotrophicus</name>
    <dbReference type="NCBI Taxonomy" id="2590199"/>
    <lineage>
        <taxon>Bacteria</taxon>
        <taxon>Pseudomonadati</taxon>
        <taxon>Myxococcota</taxon>
        <taxon>Myxococcia</taxon>
        <taxon>Myxococcales</taxon>
        <taxon>Cystobacterineae</taxon>
        <taxon>Anaeromyxobacteraceae</taxon>
        <taxon>Anaeromyxobacter</taxon>
    </lineage>
</organism>
<keyword evidence="14" id="KW-0449">Lipoprotein</keyword>
<keyword evidence="11" id="KW-0472">Membrane</keyword>
<dbReference type="AlphaFoldDB" id="A0A7I9VNC4"/>
<evidence type="ECO:0000256" key="11">
    <source>
        <dbReference type="ARBA" id="ARBA00023136"/>
    </source>
</evidence>
<comment type="similarity">
    <text evidence="2">Belongs to the BexD/CtrA/VexA family.</text>
</comment>
<keyword evidence="8" id="KW-0625">Polysaccharide transport</keyword>
<dbReference type="Proteomes" id="UP000503640">
    <property type="component" value="Unassembled WGS sequence"/>
</dbReference>
<dbReference type="EMBL" id="BJTG01000005">
    <property type="protein sequence ID" value="GEJ57629.1"/>
    <property type="molecule type" value="Genomic_DNA"/>
</dbReference>
<evidence type="ECO:0000256" key="2">
    <source>
        <dbReference type="ARBA" id="ARBA00009450"/>
    </source>
</evidence>
<dbReference type="PANTHER" id="PTHR33619">
    <property type="entry name" value="POLYSACCHARIDE EXPORT PROTEIN GFCE-RELATED"/>
    <property type="match status" value="1"/>
</dbReference>
<evidence type="ECO:0000256" key="6">
    <source>
        <dbReference type="ARBA" id="ARBA00022692"/>
    </source>
</evidence>
<dbReference type="Gene3D" id="1.20.5.70">
    <property type="match status" value="1"/>
</dbReference>
<dbReference type="PANTHER" id="PTHR33619:SF3">
    <property type="entry name" value="POLYSACCHARIDE EXPORT PROTEIN GFCE-RELATED"/>
    <property type="match status" value="1"/>
</dbReference>
<keyword evidence="19" id="KW-1185">Reference proteome</keyword>
<evidence type="ECO:0000256" key="13">
    <source>
        <dbReference type="ARBA" id="ARBA00023237"/>
    </source>
</evidence>
<keyword evidence="6" id="KW-0812">Transmembrane</keyword>
<evidence type="ECO:0000259" key="16">
    <source>
        <dbReference type="Pfam" id="PF02563"/>
    </source>
</evidence>
<evidence type="ECO:0000256" key="3">
    <source>
        <dbReference type="ARBA" id="ARBA00022448"/>
    </source>
</evidence>
<evidence type="ECO:0000256" key="14">
    <source>
        <dbReference type="ARBA" id="ARBA00023288"/>
    </source>
</evidence>
<keyword evidence="13" id="KW-0998">Cell outer membrane</keyword>
<reference evidence="19" key="1">
    <citation type="journal article" date="2020" name="Appl. Environ. Microbiol.">
        <title>Diazotrophic Anaeromyxobacter Isolates from Soils.</title>
        <authorList>
            <person name="Masuda Y."/>
            <person name="Yamanaka H."/>
            <person name="Xu Z.X."/>
            <person name="Shiratori Y."/>
            <person name="Aono T."/>
            <person name="Amachi S."/>
            <person name="Senoo K."/>
            <person name="Itoh H."/>
        </authorList>
    </citation>
    <scope>NUCLEOTIDE SEQUENCE [LARGE SCALE GENOMIC DNA]</scope>
    <source>
        <strain evidence="19">R267</strain>
    </source>
</reference>
<evidence type="ECO:0000256" key="4">
    <source>
        <dbReference type="ARBA" id="ARBA00022452"/>
    </source>
</evidence>
<evidence type="ECO:0000313" key="19">
    <source>
        <dbReference type="Proteomes" id="UP000503640"/>
    </source>
</evidence>
<dbReference type="GO" id="GO:0015159">
    <property type="term" value="F:polysaccharide transmembrane transporter activity"/>
    <property type="evidence" value="ECO:0007669"/>
    <property type="project" value="InterPro"/>
</dbReference>
<proteinExistence type="inferred from homology"/>
<dbReference type="PROSITE" id="PS51257">
    <property type="entry name" value="PROKAR_LIPOPROTEIN"/>
    <property type="match status" value="1"/>
</dbReference>
<dbReference type="InterPro" id="IPR054765">
    <property type="entry name" value="SLBB_dom"/>
</dbReference>
<keyword evidence="10" id="KW-0626">Porin</keyword>
<dbReference type="InterPro" id="IPR003715">
    <property type="entry name" value="Poly_export_N"/>
</dbReference>
<accession>A0A7I9VNC4</accession>
<keyword evidence="5" id="KW-0762">Sugar transport</keyword>
<evidence type="ECO:0000256" key="1">
    <source>
        <dbReference type="ARBA" id="ARBA00004571"/>
    </source>
</evidence>
<comment type="caution">
    <text evidence="18">The sequence shown here is derived from an EMBL/GenBank/DDBJ whole genome shotgun (WGS) entry which is preliminary data.</text>
</comment>
<feature type="signal peptide" evidence="15">
    <location>
        <begin position="1"/>
        <end position="27"/>
    </location>
</feature>
<dbReference type="Gene3D" id="3.30.1950.10">
    <property type="entry name" value="wza like domain"/>
    <property type="match status" value="1"/>
</dbReference>
<gene>
    <name evidence="18" type="ORF">AMYX_23700</name>
</gene>
<dbReference type="GO" id="GO:0015288">
    <property type="term" value="F:porin activity"/>
    <property type="evidence" value="ECO:0007669"/>
    <property type="project" value="UniProtKB-KW"/>
</dbReference>
<keyword evidence="9" id="KW-0406">Ion transport</keyword>
<feature type="domain" description="Polysaccharide export protein N-terminal" evidence="16">
    <location>
        <begin position="82"/>
        <end position="167"/>
    </location>
</feature>
<evidence type="ECO:0000259" key="17">
    <source>
        <dbReference type="Pfam" id="PF22461"/>
    </source>
</evidence>
<keyword evidence="12" id="KW-0564">Palmitate</keyword>
<evidence type="ECO:0000256" key="15">
    <source>
        <dbReference type="SAM" id="SignalP"/>
    </source>
</evidence>
<dbReference type="InterPro" id="IPR049712">
    <property type="entry name" value="Poly_export"/>
</dbReference>
<keyword evidence="7 15" id="KW-0732">Signal</keyword>
<dbReference type="Pfam" id="PF02563">
    <property type="entry name" value="Poly_export"/>
    <property type="match status" value="1"/>
</dbReference>
<comment type="subcellular location">
    <subcellularLocation>
        <location evidence="1">Cell outer membrane</location>
        <topology evidence="1">Multi-pass membrane protein</topology>
    </subcellularLocation>
</comment>
<name>A0A7I9VNC4_9BACT</name>
<evidence type="ECO:0000256" key="12">
    <source>
        <dbReference type="ARBA" id="ARBA00023139"/>
    </source>
</evidence>
<evidence type="ECO:0000256" key="5">
    <source>
        <dbReference type="ARBA" id="ARBA00022597"/>
    </source>
</evidence>
<protein>
    <submittedName>
        <fullName evidence="18">Exopolysaccharide biosynthesis protein BceE</fullName>
    </submittedName>
</protein>
<sequence length="389" mass="42566">MDRSPVDTSLRLFAVLALASAAGCALAPGMRLDEDAAVRRGQETTKDPQFKVEPVTQALVKRLAEQGAVHPAPLTDPLAEEAAHYHYRVAPYDVLQVIVWDHPELTAPTGQFRSPEENGNQVHADGTMFYPYVGAVAVAGKTVEEVRQLLTDRIAHAITRPQIDVRVVAFRGKKVQVTGEVVAPTTIPVTDVPLRVQDALALAKGFTSESDFSRVTLSRAGTTFELNLQALYERGDLSQNWLLQDGDVVNVPDRSRNKVFVIGEVRAPQSRLMVRGRMSLAEALADTTGTTVGMSSAASSGTVVNWLDPTAANPAKIYVIRGSYDAPQIYHLDASSPDAILLAAQFPLQPRDVVFVSTYELSRFNRVILQILPTIQGIWQTYDIVQRTR</sequence>